<gene>
    <name evidence="2" type="ORF">ACFQZM_47130</name>
</gene>
<keyword evidence="3" id="KW-1185">Reference proteome</keyword>
<proteinExistence type="predicted"/>
<evidence type="ECO:0008006" key="4">
    <source>
        <dbReference type="Google" id="ProtNLM"/>
    </source>
</evidence>
<protein>
    <recommendedName>
        <fullName evidence="4">Secreted protein</fullName>
    </recommendedName>
</protein>
<reference evidence="3" key="1">
    <citation type="journal article" date="2019" name="Int. J. Syst. Evol. Microbiol.">
        <title>The Global Catalogue of Microorganisms (GCM) 10K type strain sequencing project: providing services to taxonomists for standard genome sequencing and annotation.</title>
        <authorList>
            <consortium name="The Broad Institute Genomics Platform"/>
            <consortium name="The Broad Institute Genome Sequencing Center for Infectious Disease"/>
            <person name="Wu L."/>
            <person name="Ma J."/>
        </authorList>
    </citation>
    <scope>NUCLEOTIDE SEQUENCE [LARGE SCALE GENOMIC DNA]</scope>
    <source>
        <strain evidence="3">JCM 9371</strain>
    </source>
</reference>
<feature type="chain" id="PRO_5047383194" description="Secreted protein" evidence="1">
    <location>
        <begin position="30"/>
        <end position="124"/>
    </location>
</feature>
<accession>A0ABW2Y374</accession>
<evidence type="ECO:0000313" key="3">
    <source>
        <dbReference type="Proteomes" id="UP001597063"/>
    </source>
</evidence>
<feature type="signal peptide" evidence="1">
    <location>
        <begin position="1"/>
        <end position="29"/>
    </location>
</feature>
<comment type="caution">
    <text evidence="2">The sequence shown here is derived from an EMBL/GenBank/DDBJ whole genome shotgun (WGS) entry which is preliminary data.</text>
</comment>
<dbReference type="RefSeq" id="WP_131760914.1">
    <property type="nucleotide sequence ID" value="NZ_CAACUY010000136.1"/>
</dbReference>
<sequence length="124" mass="13289">MRRRAMAGGLMAAAALVSAGTLPATPAQAAGCGVRSDGRLYCGNEGDVDIMQSATYTSRYVDTLETVYSWFDCWTTGDPHSGGNRTWYHTKGDVFGRWGYVPAAVVYTSSAFDADPTAHGLRHC</sequence>
<dbReference type="EMBL" id="JBHTGP010000035">
    <property type="protein sequence ID" value="MFD0692134.1"/>
    <property type="molecule type" value="Genomic_DNA"/>
</dbReference>
<keyword evidence="1" id="KW-0732">Signal</keyword>
<organism evidence="2 3">
    <name type="scientific">Actinomadura fibrosa</name>
    <dbReference type="NCBI Taxonomy" id="111802"/>
    <lineage>
        <taxon>Bacteria</taxon>
        <taxon>Bacillati</taxon>
        <taxon>Actinomycetota</taxon>
        <taxon>Actinomycetes</taxon>
        <taxon>Streptosporangiales</taxon>
        <taxon>Thermomonosporaceae</taxon>
        <taxon>Actinomadura</taxon>
    </lineage>
</organism>
<name>A0ABW2Y374_9ACTN</name>
<evidence type="ECO:0000256" key="1">
    <source>
        <dbReference type="SAM" id="SignalP"/>
    </source>
</evidence>
<evidence type="ECO:0000313" key="2">
    <source>
        <dbReference type="EMBL" id="MFD0692134.1"/>
    </source>
</evidence>
<dbReference type="Proteomes" id="UP001597063">
    <property type="component" value="Unassembled WGS sequence"/>
</dbReference>